<comment type="cofactor">
    <cofactor evidence="1">
        <name>Mg(2+)</name>
        <dbReference type="ChEBI" id="CHEBI:18420"/>
    </cofactor>
</comment>
<dbReference type="SUPFAM" id="SSF143631">
    <property type="entry name" value="ApbE-like"/>
    <property type="match status" value="1"/>
</dbReference>
<keyword evidence="5" id="KW-0808">Transferase</keyword>
<keyword evidence="6" id="KW-0479">Metal-binding</keyword>
<dbReference type="EMBL" id="CAFBPW010000045">
    <property type="protein sequence ID" value="CAB5030713.1"/>
    <property type="molecule type" value="Genomic_DNA"/>
</dbReference>
<evidence type="ECO:0000256" key="5">
    <source>
        <dbReference type="ARBA" id="ARBA00022679"/>
    </source>
</evidence>
<dbReference type="InterPro" id="IPR024932">
    <property type="entry name" value="ApbE"/>
</dbReference>
<dbReference type="Pfam" id="PF02424">
    <property type="entry name" value="ApbE"/>
    <property type="match status" value="1"/>
</dbReference>
<reference evidence="11" key="1">
    <citation type="submission" date="2020-05" db="EMBL/GenBank/DDBJ databases">
        <authorList>
            <person name="Chiriac C."/>
            <person name="Salcher M."/>
            <person name="Ghai R."/>
            <person name="Kavagutti S V."/>
        </authorList>
    </citation>
    <scope>NUCLEOTIDE SEQUENCE</scope>
</reference>
<name>A0A6J6NYT7_9ZZZZ</name>
<dbReference type="PANTHER" id="PTHR30040">
    <property type="entry name" value="THIAMINE BIOSYNTHESIS LIPOPROTEIN APBE"/>
    <property type="match status" value="1"/>
</dbReference>
<accession>A0A6J6NYT7</accession>
<dbReference type="EMBL" id="CAEZXS010000039">
    <property type="protein sequence ID" value="CAB4692140.1"/>
    <property type="molecule type" value="Genomic_DNA"/>
</dbReference>
<evidence type="ECO:0000256" key="7">
    <source>
        <dbReference type="ARBA" id="ARBA00022827"/>
    </source>
</evidence>
<keyword evidence="7" id="KW-0274">FAD</keyword>
<keyword evidence="8" id="KW-0460">Magnesium</keyword>
<proteinExistence type="predicted"/>
<evidence type="ECO:0000256" key="1">
    <source>
        <dbReference type="ARBA" id="ARBA00001946"/>
    </source>
</evidence>
<evidence type="ECO:0000256" key="8">
    <source>
        <dbReference type="ARBA" id="ARBA00022842"/>
    </source>
</evidence>
<evidence type="ECO:0000256" key="4">
    <source>
        <dbReference type="ARBA" id="ARBA00022630"/>
    </source>
</evidence>
<dbReference type="EC" id="2.7.1.180" evidence="2"/>
<comment type="catalytic activity">
    <reaction evidence="10">
        <text>L-threonyl-[protein] + FAD = FMN-L-threonyl-[protein] + AMP + H(+)</text>
        <dbReference type="Rhea" id="RHEA:36847"/>
        <dbReference type="Rhea" id="RHEA-COMP:11060"/>
        <dbReference type="Rhea" id="RHEA-COMP:11061"/>
        <dbReference type="ChEBI" id="CHEBI:15378"/>
        <dbReference type="ChEBI" id="CHEBI:30013"/>
        <dbReference type="ChEBI" id="CHEBI:57692"/>
        <dbReference type="ChEBI" id="CHEBI:74257"/>
        <dbReference type="ChEBI" id="CHEBI:456215"/>
        <dbReference type="EC" id="2.7.1.180"/>
    </reaction>
</comment>
<evidence type="ECO:0000256" key="10">
    <source>
        <dbReference type="ARBA" id="ARBA00048540"/>
    </source>
</evidence>
<organism evidence="11">
    <name type="scientific">freshwater metagenome</name>
    <dbReference type="NCBI Taxonomy" id="449393"/>
    <lineage>
        <taxon>unclassified sequences</taxon>
        <taxon>metagenomes</taxon>
        <taxon>ecological metagenomes</taxon>
    </lineage>
</organism>
<protein>
    <recommendedName>
        <fullName evidence="3">FAD:protein FMN transferase</fullName>
        <ecNumber evidence="2">2.7.1.180</ecNumber>
    </recommendedName>
    <alternativeName>
        <fullName evidence="9">Flavin transferase</fullName>
    </alternativeName>
</protein>
<gene>
    <name evidence="11" type="ORF">UFOPK2582_00484</name>
    <name evidence="12" type="ORF">UFOPK4173_00580</name>
</gene>
<evidence type="ECO:0000256" key="2">
    <source>
        <dbReference type="ARBA" id="ARBA00011955"/>
    </source>
</evidence>
<evidence type="ECO:0000256" key="6">
    <source>
        <dbReference type="ARBA" id="ARBA00022723"/>
    </source>
</evidence>
<dbReference type="AlphaFoldDB" id="A0A6J6NYT7"/>
<dbReference type="Gene3D" id="3.10.520.10">
    <property type="entry name" value="ApbE-like domains"/>
    <property type="match status" value="1"/>
</dbReference>
<evidence type="ECO:0000313" key="12">
    <source>
        <dbReference type="EMBL" id="CAB5030713.1"/>
    </source>
</evidence>
<dbReference type="PANTHER" id="PTHR30040:SF2">
    <property type="entry name" value="FAD:PROTEIN FMN TRANSFERASE"/>
    <property type="match status" value="1"/>
</dbReference>
<dbReference type="GO" id="GO:0016740">
    <property type="term" value="F:transferase activity"/>
    <property type="evidence" value="ECO:0007669"/>
    <property type="project" value="UniProtKB-KW"/>
</dbReference>
<dbReference type="GO" id="GO:0046872">
    <property type="term" value="F:metal ion binding"/>
    <property type="evidence" value="ECO:0007669"/>
    <property type="project" value="UniProtKB-KW"/>
</dbReference>
<evidence type="ECO:0000256" key="9">
    <source>
        <dbReference type="ARBA" id="ARBA00031306"/>
    </source>
</evidence>
<evidence type="ECO:0000256" key="3">
    <source>
        <dbReference type="ARBA" id="ARBA00016337"/>
    </source>
</evidence>
<keyword evidence="4" id="KW-0285">Flavoprotein</keyword>
<evidence type="ECO:0000313" key="11">
    <source>
        <dbReference type="EMBL" id="CAB4692140.1"/>
    </source>
</evidence>
<dbReference type="InterPro" id="IPR003374">
    <property type="entry name" value="ApbE-like_sf"/>
</dbReference>
<sequence>MSLTEIYPGWSERWWHTLGSDAHCQVYCDPDQEDLDAESLVELAIQQAELLEQSWSRFRPSSELVQLNENPADQIQLSRPLAGALHRAVIAWEQTDGWFDPTVIDSLEAAGYANSFPSSLVGADNTPRGDLSHCSPSLGLSEVTVDLETSTVTRPPGLRFDLGGIGKGLAADMLVVHLLEGGASSVCIGLGGDIRVGGEVPVGGWKIPVESSLTDFGSDQDEQWFEAELLDGAIVSSSTQFRNWNTLSGERAHHLIDPRTGRPSTSSISTVVVCAAEAWWAEVLAKAALLAGAVQGKELLQKHGVRSWMINDSGALEDATLSQAPNS</sequence>